<dbReference type="InterPro" id="IPR010982">
    <property type="entry name" value="Lambda_DNA-bd_dom_sf"/>
</dbReference>
<keyword evidence="1" id="KW-0805">Transcription regulation</keyword>
<dbReference type="InterPro" id="IPR001761">
    <property type="entry name" value="Peripla_BP/Lac1_sug-bd_dom"/>
</dbReference>
<dbReference type="SUPFAM" id="SSF47413">
    <property type="entry name" value="lambda repressor-like DNA-binding domains"/>
    <property type="match status" value="1"/>
</dbReference>
<evidence type="ECO:0000256" key="3">
    <source>
        <dbReference type="ARBA" id="ARBA00023163"/>
    </source>
</evidence>
<dbReference type="InterPro" id="IPR028082">
    <property type="entry name" value="Peripla_BP_I"/>
</dbReference>
<keyword evidence="2 5" id="KW-0238">DNA-binding</keyword>
<name>A0ABV9P1E0_9BACI</name>
<dbReference type="GO" id="GO:0003677">
    <property type="term" value="F:DNA binding"/>
    <property type="evidence" value="ECO:0007669"/>
    <property type="project" value="UniProtKB-KW"/>
</dbReference>
<dbReference type="RefSeq" id="WP_377910506.1">
    <property type="nucleotide sequence ID" value="NZ_JBHSGK010000020.1"/>
</dbReference>
<proteinExistence type="predicted"/>
<protein>
    <submittedName>
        <fullName evidence="5">LacI family DNA-binding transcriptional regulator</fullName>
    </submittedName>
</protein>
<reference evidence="6" key="1">
    <citation type="journal article" date="2019" name="Int. J. Syst. Evol. Microbiol.">
        <title>The Global Catalogue of Microorganisms (GCM) 10K type strain sequencing project: providing services to taxonomists for standard genome sequencing and annotation.</title>
        <authorList>
            <consortium name="The Broad Institute Genomics Platform"/>
            <consortium name="The Broad Institute Genome Sequencing Center for Infectious Disease"/>
            <person name="Wu L."/>
            <person name="Ma J."/>
        </authorList>
    </citation>
    <scope>NUCLEOTIDE SEQUENCE [LARGE SCALE GENOMIC DNA]</scope>
    <source>
        <strain evidence="6">JCM 12165</strain>
    </source>
</reference>
<dbReference type="SUPFAM" id="SSF53822">
    <property type="entry name" value="Periplasmic binding protein-like I"/>
    <property type="match status" value="1"/>
</dbReference>
<feature type="domain" description="HTH lacI-type" evidence="4">
    <location>
        <begin position="2"/>
        <end position="56"/>
    </location>
</feature>
<dbReference type="PANTHER" id="PTHR30146">
    <property type="entry name" value="LACI-RELATED TRANSCRIPTIONAL REPRESSOR"/>
    <property type="match status" value="1"/>
</dbReference>
<evidence type="ECO:0000313" key="6">
    <source>
        <dbReference type="Proteomes" id="UP001595896"/>
    </source>
</evidence>
<dbReference type="Gene3D" id="3.40.50.2300">
    <property type="match status" value="2"/>
</dbReference>
<sequence>MATISDVVKQSGISKSTVSRVINNHPNVSKEKREKVLRAMEELSYTPNLAARKMRGEVKSSIGLIIPRVVNPFFSYLMDAIEQKASEHGMQVVFLQTREQPEKELEFLKMLELKQIDGLIFTSIENDLPVLRSFKEYGPLVFCNEYLDAPDIPVVRIDNEKAAYDGTTHLIARGYSNIAYCTGGLFAEEGKDRDRNRGFQRALKEAGLSVNPEWVFTDKHTMEDGAQVLGRILAMTSRPDAIFTGSDEVAAGITAAAREHEIRIPDQLAVLGFDNQPLSRLTFPQLSTVEQPVKQMGELAAELMIDLFEGKELRQAVYELPVSIIQREST</sequence>
<dbReference type="PROSITE" id="PS50932">
    <property type="entry name" value="HTH_LACI_2"/>
    <property type="match status" value="1"/>
</dbReference>
<gene>
    <name evidence="5" type="ORF">ACFO4L_15140</name>
</gene>
<evidence type="ECO:0000256" key="1">
    <source>
        <dbReference type="ARBA" id="ARBA00023015"/>
    </source>
</evidence>
<dbReference type="Pfam" id="PF00532">
    <property type="entry name" value="Peripla_BP_1"/>
    <property type="match status" value="1"/>
</dbReference>
<dbReference type="Pfam" id="PF00356">
    <property type="entry name" value="LacI"/>
    <property type="match status" value="1"/>
</dbReference>
<evidence type="ECO:0000256" key="2">
    <source>
        <dbReference type="ARBA" id="ARBA00023125"/>
    </source>
</evidence>
<dbReference type="Gene3D" id="1.10.260.40">
    <property type="entry name" value="lambda repressor-like DNA-binding domains"/>
    <property type="match status" value="1"/>
</dbReference>
<keyword evidence="6" id="KW-1185">Reference proteome</keyword>
<dbReference type="CDD" id="cd01392">
    <property type="entry name" value="HTH_LacI"/>
    <property type="match status" value="1"/>
</dbReference>
<evidence type="ECO:0000259" key="4">
    <source>
        <dbReference type="PROSITE" id="PS50932"/>
    </source>
</evidence>
<dbReference type="Proteomes" id="UP001595896">
    <property type="component" value="Unassembled WGS sequence"/>
</dbReference>
<comment type="caution">
    <text evidence="5">The sequence shown here is derived from an EMBL/GenBank/DDBJ whole genome shotgun (WGS) entry which is preliminary data.</text>
</comment>
<evidence type="ECO:0000313" key="5">
    <source>
        <dbReference type="EMBL" id="MFC4737914.1"/>
    </source>
</evidence>
<keyword evidence="3" id="KW-0804">Transcription</keyword>
<accession>A0ABV9P1E0</accession>
<dbReference type="SMART" id="SM00354">
    <property type="entry name" value="HTH_LACI"/>
    <property type="match status" value="1"/>
</dbReference>
<dbReference type="InterPro" id="IPR000843">
    <property type="entry name" value="HTH_LacI"/>
</dbReference>
<dbReference type="PANTHER" id="PTHR30146:SF136">
    <property type="entry name" value="NTD BIOSYNTHESIS OPERON REGULATOR NTDR"/>
    <property type="match status" value="1"/>
</dbReference>
<organism evidence="5 6">
    <name type="scientific">Bacillus daqingensis</name>
    <dbReference type="NCBI Taxonomy" id="872396"/>
    <lineage>
        <taxon>Bacteria</taxon>
        <taxon>Bacillati</taxon>
        <taxon>Bacillota</taxon>
        <taxon>Bacilli</taxon>
        <taxon>Bacillales</taxon>
        <taxon>Bacillaceae</taxon>
        <taxon>Bacillus</taxon>
    </lineage>
</organism>
<dbReference type="EMBL" id="JBHSGK010000020">
    <property type="protein sequence ID" value="MFC4737914.1"/>
    <property type="molecule type" value="Genomic_DNA"/>
</dbReference>
<dbReference type="CDD" id="cd06286">
    <property type="entry name" value="PBP1_CcpB-like"/>
    <property type="match status" value="1"/>
</dbReference>